<evidence type="ECO:0000313" key="2">
    <source>
        <dbReference type="Proteomes" id="UP000238083"/>
    </source>
</evidence>
<sequence>MRSLPAPSVASLWASAADLVWPAHCAGCGRAGVVCCRACERALRAGALTALTDGTPVRGCARHAGPARQVLLAVKERGRAEARGPLAAALAHALDDLTPTGRVRLVPVPTRAASRRARGGDLVADLAARTASRSRARGRDAGVERCLRVVRRVRDQTDLDAAGRRANVAGAFALVGPPPVGPVVVLDDVVTTTATAGEAVRALRAAGVRVSGVLTVTVA</sequence>
<dbReference type="Proteomes" id="UP000238083">
    <property type="component" value="Unassembled WGS sequence"/>
</dbReference>
<gene>
    <name evidence="1" type="ORF">CLV37_11013</name>
</gene>
<dbReference type="AlphaFoldDB" id="A0A2T0R017"/>
<keyword evidence="2" id="KW-1185">Reference proteome</keyword>
<dbReference type="PANTHER" id="PTHR47505:SF1">
    <property type="entry name" value="DNA UTILIZATION PROTEIN YHGH"/>
    <property type="match status" value="1"/>
</dbReference>
<protein>
    <submittedName>
        <fullName evidence="1">Putative amidophosphoribosyltransferase</fullName>
    </submittedName>
</protein>
<proteinExistence type="predicted"/>
<name>A0A2T0R017_9ACTN</name>
<evidence type="ECO:0000313" key="1">
    <source>
        <dbReference type="EMBL" id="PRY12453.1"/>
    </source>
</evidence>
<comment type="caution">
    <text evidence="1">The sequence shown here is derived from an EMBL/GenBank/DDBJ whole genome shotgun (WGS) entry which is preliminary data.</text>
</comment>
<dbReference type="GO" id="GO:0016757">
    <property type="term" value="F:glycosyltransferase activity"/>
    <property type="evidence" value="ECO:0007669"/>
    <property type="project" value="UniProtKB-KW"/>
</dbReference>
<keyword evidence="1" id="KW-0808">Transferase</keyword>
<dbReference type="EMBL" id="PVZF01000010">
    <property type="protein sequence ID" value="PRY12453.1"/>
    <property type="molecule type" value="Genomic_DNA"/>
</dbReference>
<dbReference type="InterPro" id="IPR029057">
    <property type="entry name" value="PRTase-like"/>
</dbReference>
<accession>A0A2T0R017</accession>
<dbReference type="Gene3D" id="3.40.50.2020">
    <property type="match status" value="1"/>
</dbReference>
<organism evidence="1 2">
    <name type="scientific">Kineococcus rhizosphaerae</name>
    <dbReference type="NCBI Taxonomy" id="559628"/>
    <lineage>
        <taxon>Bacteria</taxon>
        <taxon>Bacillati</taxon>
        <taxon>Actinomycetota</taxon>
        <taxon>Actinomycetes</taxon>
        <taxon>Kineosporiales</taxon>
        <taxon>Kineosporiaceae</taxon>
        <taxon>Kineococcus</taxon>
    </lineage>
</organism>
<keyword evidence="1" id="KW-0328">Glycosyltransferase</keyword>
<dbReference type="RefSeq" id="WP_106213185.1">
    <property type="nucleotide sequence ID" value="NZ_PVZF01000010.1"/>
</dbReference>
<dbReference type="PANTHER" id="PTHR47505">
    <property type="entry name" value="DNA UTILIZATION PROTEIN YHGH"/>
    <property type="match status" value="1"/>
</dbReference>
<reference evidence="1 2" key="1">
    <citation type="submission" date="2018-03" db="EMBL/GenBank/DDBJ databases">
        <title>Genomic Encyclopedia of Archaeal and Bacterial Type Strains, Phase II (KMG-II): from individual species to whole genera.</title>
        <authorList>
            <person name="Goeker M."/>
        </authorList>
    </citation>
    <scope>NUCLEOTIDE SEQUENCE [LARGE SCALE GENOMIC DNA]</scope>
    <source>
        <strain evidence="1 2">DSM 19711</strain>
    </source>
</reference>
<dbReference type="SUPFAM" id="SSF53271">
    <property type="entry name" value="PRTase-like"/>
    <property type="match status" value="1"/>
</dbReference>
<dbReference type="InterPro" id="IPR051910">
    <property type="entry name" value="ComF/GntX_DNA_util-trans"/>
</dbReference>